<dbReference type="InterPro" id="IPR006935">
    <property type="entry name" value="Helicase/UvrB_N"/>
</dbReference>
<reference evidence="2 3" key="1">
    <citation type="submission" date="2017-02" db="EMBL/GenBank/DDBJ databases">
        <title>Pseudoalteromonas ulvae TC14 Genome.</title>
        <authorList>
            <person name="Molmeret M."/>
        </authorList>
    </citation>
    <scope>NUCLEOTIDE SEQUENCE [LARGE SCALE GENOMIC DNA]</scope>
    <source>
        <strain evidence="2">TC14</strain>
    </source>
</reference>
<dbReference type="GO" id="GO:0005524">
    <property type="term" value="F:ATP binding"/>
    <property type="evidence" value="ECO:0007669"/>
    <property type="project" value="InterPro"/>
</dbReference>
<proteinExistence type="predicted"/>
<dbReference type="OrthoDB" id="9804145at2"/>
<dbReference type="SUPFAM" id="SSF52540">
    <property type="entry name" value="P-loop containing nucleoside triphosphate hydrolases"/>
    <property type="match status" value="1"/>
</dbReference>
<keyword evidence="2" id="KW-0540">Nuclease</keyword>
<feature type="domain" description="Helicase ATP-binding" evidence="1">
    <location>
        <begin position="54"/>
        <end position="239"/>
    </location>
</feature>
<dbReference type="Gene3D" id="3.40.50.300">
    <property type="entry name" value="P-loop containing nucleotide triphosphate hydrolases"/>
    <property type="match status" value="2"/>
</dbReference>
<dbReference type="InterPro" id="IPR027417">
    <property type="entry name" value="P-loop_NTPase"/>
</dbReference>
<sequence length="884" mass="100166">MVLNNKLLKNYQENLLDVYSSYLSRCRELKDPAAAFIESTKKSALGIAQPYYPLPELDHVPYVCLRVPTGGGKTRIAGQSIKCVNEAFLATEHSLVLWLVPSDPIREQTLYALKTQGELLYQDMRDLFGAVNVLDINEALYMQPATLNTGNTIIVATMQSFKRDTADGLRVYRQNGALMSHFEDVSAEQKGDHSLVDVIRLRRPYVIVDEAHNQGTQLAVDTLKRFNPSCILELTATPDRACQPSNVLRSVSAATLQAEDMLKLPLELAIHPEWRVSLTEAIARLRQLEKDAEQEKQLTGEMIQPVVMLIQAERIAKEKETFTPEKVKQHLIDNFNIQPETIAIATGAVDELSGKKLGDPDYPQFIITVDKLREGWDCPNAYILFSFRNTTSATAVEQVLGRVLRMPHVTRKQCEALNRSYAYVVSNELASTVQNLKDGLVQSGFERLEAKDLIVTPDNDKPQQDLFAPTTDLTIPLPEYDDVMSLPDEEAVASLPKAIREKIEISPETGTLTVKNGATNKQLQQISETFKQPEVAKAVKEKLDTALAIQAAPPARELTPAEKGVSFNIPLLGYKQRSFFDVFDETPLLDAEWEISDFDYKLKDSEFSPDVEAMRRASLSISQLEKVECDVYDRLDSQLALFGKEQGWHVTDLIYWLDRNLYFPYSERDIKVAWLNAALSYLMDDKGFSLDELAYRKFRLRGALQRKMAAGLVEAKQRVFDDLFSDENKFEVRDEHSITFEQGRYGYDSIYTGLIHLKKHFFPVIGNLKSTGEEFECAEFIAHQMEGVEWWVRNVEKKPTSFWLQTASDKFYPDFVVKLTSGVVLAIEYKGQHLSAEKGNRDSIEKQRIGELWAKRSNGTCGFVWVENRNWQALNEAAKKFGCS</sequence>
<dbReference type="PROSITE" id="PS51192">
    <property type="entry name" value="HELICASE_ATP_BIND_1"/>
    <property type="match status" value="1"/>
</dbReference>
<protein>
    <submittedName>
        <fullName evidence="2">Restriction endonuclease subunit R</fullName>
    </submittedName>
</protein>
<evidence type="ECO:0000313" key="3">
    <source>
        <dbReference type="Proteomes" id="UP000194841"/>
    </source>
</evidence>
<dbReference type="EMBL" id="MWPV01000004">
    <property type="protein sequence ID" value="OUL57036.1"/>
    <property type="molecule type" value="Genomic_DNA"/>
</dbReference>
<dbReference type="GO" id="GO:0003677">
    <property type="term" value="F:DNA binding"/>
    <property type="evidence" value="ECO:0007669"/>
    <property type="project" value="InterPro"/>
</dbReference>
<dbReference type="InterPro" id="IPR014001">
    <property type="entry name" value="Helicase_ATP-bd"/>
</dbReference>
<gene>
    <name evidence="2" type="ORF">B1199_12705</name>
</gene>
<dbReference type="PANTHER" id="PTHR47396:SF1">
    <property type="entry name" value="ATP-DEPENDENT HELICASE IRC3-RELATED"/>
    <property type="match status" value="1"/>
</dbReference>
<dbReference type="GO" id="GO:0004519">
    <property type="term" value="F:endonuclease activity"/>
    <property type="evidence" value="ECO:0007669"/>
    <property type="project" value="UniProtKB-KW"/>
</dbReference>
<dbReference type="GO" id="GO:0016787">
    <property type="term" value="F:hydrolase activity"/>
    <property type="evidence" value="ECO:0007669"/>
    <property type="project" value="InterPro"/>
</dbReference>
<dbReference type="AlphaFoldDB" id="A0A244CNF3"/>
<dbReference type="InterPro" id="IPR050742">
    <property type="entry name" value="Helicase_Restrict-Modif_Enz"/>
</dbReference>
<keyword evidence="3" id="KW-1185">Reference proteome</keyword>
<accession>A0A244CNF3</accession>
<dbReference type="RefSeq" id="WP_086744509.1">
    <property type="nucleotide sequence ID" value="NZ_MWPV01000004.1"/>
</dbReference>
<dbReference type="Proteomes" id="UP000194841">
    <property type="component" value="Unassembled WGS sequence"/>
</dbReference>
<organism evidence="2 3">
    <name type="scientific">Pseudoalteromonas ulvae</name>
    <dbReference type="NCBI Taxonomy" id="107327"/>
    <lineage>
        <taxon>Bacteria</taxon>
        <taxon>Pseudomonadati</taxon>
        <taxon>Pseudomonadota</taxon>
        <taxon>Gammaproteobacteria</taxon>
        <taxon>Alteromonadales</taxon>
        <taxon>Pseudoalteromonadaceae</taxon>
        <taxon>Pseudoalteromonas</taxon>
    </lineage>
</organism>
<keyword evidence="2" id="KW-0378">Hydrolase</keyword>
<evidence type="ECO:0000259" key="1">
    <source>
        <dbReference type="PROSITE" id="PS51192"/>
    </source>
</evidence>
<dbReference type="PANTHER" id="PTHR47396">
    <property type="entry name" value="TYPE I RESTRICTION ENZYME ECOKI R PROTEIN"/>
    <property type="match status" value="1"/>
</dbReference>
<evidence type="ECO:0000313" key="2">
    <source>
        <dbReference type="EMBL" id="OUL57036.1"/>
    </source>
</evidence>
<keyword evidence="2" id="KW-0255">Endonuclease</keyword>
<name>A0A244CNF3_PSEDV</name>
<dbReference type="Pfam" id="PF04851">
    <property type="entry name" value="ResIII"/>
    <property type="match status" value="1"/>
</dbReference>
<comment type="caution">
    <text evidence="2">The sequence shown here is derived from an EMBL/GenBank/DDBJ whole genome shotgun (WGS) entry which is preliminary data.</text>
</comment>
<dbReference type="GO" id="GO:0005829">
    <property type="term" value="C:cytosol"/>
    <property type="evidence" value="ECO:0007669"/>
    <property type="project" value="TreeGrafter"/>
</dbReference>